<keyword evidence="2" id="KW-0843">Virulence</keyword>
<feature type="domain" description="LysM" evidence="4">
    <location>
        <begin position="88"/>
        <end position="134"/>
    </location>
</feature>
<dbReference type="EMBL" id="JADNYJ010000041">
    <property type="protein sequence ID" value="KAF8901507.1"/>
    <property type="molecule type" value="Genomic_DNA"/>
</dbReference>
<accession>A0A9P5TMQ7</accession>
<evidence type="ECO:0000256" key="2">
    <source>
        <dbReference type="ARBA" id="ARBA00023026"/>
    </source>
</evidence>
<evidence type="ECO:0000313" key="6">
    <source>
        <dbReference type="Proteomes" id="UP000724874"/>
    </source>
</evidence>
<dbReference type="AlphaFoldDB" id="A0A9P5TMQ7"/>
<sequence>MFMSNTFKSLAVVVLCAVITTGAQSLPANCSRTYTVQPEDFCDKISAAQNASTYQLATVNSGIIDPLCDNLFVGEVICLGIKGQDCDTVQVVQTGDGCPAIASQAGISLADLLTDNPNVNAACTNIYPGEVLCVAPVADPATAV</sequence>
<proteinExistence type="predicted"/>
<dbReference type="SMART" id="SM00257">
    <property type="entry name" value="LysM"/>
    <property type="match status" value="2"/>
</dbReference>
<comment type="caution">
    <text evidence="5">The sequence shown here is derived from an EMBL/GenBank/DDBJ whole genome shotgun (WGS) entry which is preliminary data.</text>
</comment>
<name>A0A9P5TMQ7_GYMJU</name>
<feature type="domain" description="LysM" evidence="4">
    <location>
        <begin position="32"/>
        <end position="79"/>
    </location>
</feature>
<dbReference type="OrthoDB" id="5985073at2759"/>
<reference evidence="5" key="1">
    <citation type="submission" date="2020-11" db="EMBL/GenBank/DDBJ databases">
        <authorList>
            <consortium name="DOE Joint Genome Institute"/>
            <person name="Ahrendt S."/>
            <person name="Riley R."/>
            <person name="Andreopoulos W."/>
            <person name="LaButti K."/>
            <person name="Pangilinan J."/>
            <person name="Ruiz-duenas F.J."/>
            <person name="Barrasa J.M."/>
            <person name="Sanchez-Garcia M."/>
            <person name="Camarero S."/>
            <person name="Miyauchi S."/>
            <person name="Serrano A."/>
            <person name="Linde D."/>
            <person name="Babiker R."/>
            <person name="Drula E."/>
            <person name="Ayuso-Fernandez I."/>
            <person name="Pacheco R."/>
            <person name="Padilla G."/>
            <person name="Ferreira P."/>
            <person name="Barriuso J."/>
            <person name="Kellner H."/>
            <person name="Castanera R."/>
            <person name="Alfaro M."/>
            <person name="Ramirez L."/>
            <person name="Pisabarro A.G."/>
            <person name="Kuo A."/>
            <person name="Tritt A."/>
            <person name="Lipzen A."/>
            <person name="He G."/>
            <person name="Yan M."/>
            <person name="Ng V."/>
            <person name="Cullen D."/>
            <person name="Martin F."/>
            <person name="Rosso M.-N."/>
            <person name="Henrissat B."/>
            <person name="Hibbett D."/>
            <person name="Martinez A.T."/>
            <person name="Grigoriev I.V."/>
        </authorList>
    </citation>
    <scope>NUCLEOTIDE SEQUENCE</scope>
    <source>
        <strain evidence="5">AH 44721</strain>
    </source>
</reference>
<evidence type="ECO:0000313" key="5">
    <source>
        <dbReference type="EMBL" id="KAF8901507.1"/>
    </source>
</evidence>
<protein>
    <recommendedName>
        <fullName evidence="4">LysM domain-containing protein</fullName>
    </recommendedName>
</protein>
<dbReference type="Proteomes" id="UP000724874">
    <property type="component" value="Unassembled WGS sequence"/>
</dbReference>
<keyword evidence="3" id="KW-0732">Signal</keyword>
<feature type="chain" id="PRO_5040361559" description="LysM domain-containing protein" evidence="3">
    <location>
        <begin position="26"/>
        <end position="144"/>
    </location>
</feature>
<dbReference type="PANTHER" id="PTHR34997:SF1">
    <property type="entry name" value="PEPTIDOGLYCAN-BINDING LYSIN DOMAIN"/>
    <property type="match status" value="1"/>
</dbReference>
<evidence type="ECO:0000256" key="1">
    <source>
        <dbReference type="ARBA" id="ARBA00022669"/>
    </source>
</evidence>
<gene>
    <name evidence="5" type="ORF">CPB84DRAFT_1846802</name>
</gene>
<dbReference type="SUPFAM" id="SSF54106">
    <property type="entry name" value="LysM domain"/>
    <property type="match status" value="2"/>
</dbReference>
<dbReference type="InterPro" id="IPR036779">
    <property type="entry name" value="LysM_dom_sf"/>
</dbReference>
<keyword evidence="6" id="KW-1185">Reference proteome</keyword>
<dbReference type="CDD" id="cd00118">
    <property type="entry name" value="LysM"/>
    <property type="match status" value="2"/>
</dbReference>
<dbReference type="Pfam" id="PF01476">
    <property type="entry name" value="LysM"/>
    <property type="match status" value="2"/>
</dbReference>
<organism evidence="5 6">
    <name type="scientific">Gymnopilus junonius</name>
    <name type="common">Spectacular rustgill mushroom</name>
    <name type="synonym">Gymnopilus spectabilis subsp. junonius</name>
    <dbReference type="NCBI Taxonomy" id="109634"/>
    <lineage>
        <taxon>Eukaryota</taxon>
        <taxon>Fungi</taxon>
        <taxon>Dikarya</taxon>
        <taxon>Basidiomycota</taxon>
        <taxon>Agaricomycotina</taxon>
        <taxon>Agaricomycetes</taxon>
        <taxon>Agaricomycetidae</taxon>
        <taxon>Agaricales</taxon>
        <taxon>Agaricineae</taxon>
        <taxon>Hymenogastraceae</taxon>
        <taxon>Gymnopilus</taxon>
    </lineage>
</organism>
<dbReference type="Gene3D" id="3.10.350.10">
    <property type="entry name" value="LysM domain"/>
    <property type="match status" value="2"/>
</dbReference>
<evidence type="ECO:0000256" key="3">
    <source>
        <dbReference type="SAM" id="SignalP"/>
    </source>
</evidence>
<dbReference type="PROSITE" id="PS51782">
    <property type="entry name" value="LYSM"/>
    <property type="match status" value="2"/>
</dbReference>
<dbReference type="GO" id="GO:0008061">
    <property type="term" value="F:chitin binding"/>
    <property type="evidence" value="ECO:0007669"/>
    <property type="project" value="UniProtKB-KW"/>
</dbReference>
<dbReference type="PANTHER" id="PTHR34997">
    <property type="entry name" value="AM15"/>
    <property type="match status" value="1"/>
</dbReference>
<keyword evidence="1" id="KW-0147">Chitin-binding</keyword>
<feature type="signal peptide" evidence="3">
    <location>
        <begin position="1"/>
        <end position="25"/>
    </location>
</feature>
<dbReference type="InterPro" id="IPR052210">
    <property type="entry name" value="LysM1-like"/>
</dbReference>
<evidence type="ECO:0000259" key="4">
    <source>
        <dbReference type="PROSITE" id="PS51782"/>
    </source>
</evidence>
<dbReference type="InterPro" id="IPR018392">
    <property type="entry name" value="LysM"/>
</dbReference>